<keyword evidence="2" id="KW-1185">Reference proteome</keyword>
<comment type="caution">
    <text evidence="1">The sequence shown here is derived from an EMBL/GenBank/DDBJ whole genome shotgun (WGS) entry which is preliminary data.</text>
</comment>
<evidence type="ECO:0000313" key="2">
    <source>
        <dbReference type="Proteomes" id="UP001162992"/>
    </source>
</evidence>
<protein>
    <submittedName>
        <fullName evidence="1">Uncharacterized protein</fullName>
    </submittedName>
</protein>
<dbReference type="EMBL" id="CM055102">
    <property type="protein sequence ID" value="KAJ7540035.1"/>
    <property type="molecule type" value="Genomic_DNA"/>
</dbReference>
<gene>
    <name evidence="1" type="ORF">O6H91_11G119300</name>
</gene>
<name>A0ACC2CDJ7_DIPCM</name>
<sequence>MSCSGCRVLRKRCSDNCTLRSCLQWIRGAEAQGHATAFVAKFFGRAGLTNFIAAVPESQRAALFRSLLYEACGRTVNPVHGAVGLLWSGNWPACQAAVEAVLKGEILQPVTASLPAGPHDSSFTHFPLTELGRQPEGGFSALPVWQHASTGTVMDRAHKVNVEQDSFRPSLQLSSSECGKELLEIGFRTVKTNPLGDDICNLLKTMQSERNGELHPRKKALKRKHEEANSQQPVGSAVQRASTGIETLLEAIQRTDRPLEAPPESDIVLDLTLSSHPATAPPWQIQKLAATRNTSPEDHSVSSEGSVTSLDTAGLSVSQVALVQRHLTL</sequence>
<accession>A0ACC2CDJ7</accession>
<evidence type="ECO:0000313" key="1">
    <source>
        <dbReference type="EMBL" id="KAJ7540035.1"/>
    </source>
</evidence>
<organism evidence="1 2">
    <name type="scientific">Diphasiastrum complanatum</name>
    <name type="common">Issler's clubmoss</name>
    <name type="synonym">Lycopodium complanatum</name>
    <dbReference type="NCBI Taxonomy" id="34168"/>
    <lineage>
        <taxon>Eukaryota</taxon>
        <taxon>Viridiplantae</taxon>
        <taxon>Streptophyta</taxon>
        <taxon>Embryophyta</taxon>
        <taxon>Tracheophyta</taxon>
        <taxon>Lycopodiopsida</taxon>
        <taxon>Lycopodiales</taxon>
        <taxon>Lycopodiaceae</taxon>
        <taxon>Lycopodioideae</taxon>
        <taxon>Diphasiastrum</taxon>
    </lineage>
</organism>
<dbReference type="Proteomes" id="UP001162992">
    <property type="component" value="Chromosome 11"/>
</dbReference>
<reference evidence="2" key="1">
    <citation type="journal article" date="2024" name="Proc. Natl. Acad. Sci. U.S.A.">
        <title>Extraordinary preservation of gene collinearity over three hundred million years revealed in homosporous lycophytes.</title>
        <authorList>
            <person name="Li C."/>
            <person name="Wickell D."/>
            <person name="Kuo L.Y."/>
            <person name="Chen X."/>
            <person name="Nie B."/>
            <person name="Liao X."/>
            <person name="Peng D."/>
            <person name="Ji J."/>
            <person name="Jenkins J."/>
            <person name="Williams M."/>
            <person name="Shu S."/>
            <person name="Plott C."/>
            <person name="Barry K."/>
            <person name="Rajasekar S."/>
            <person name="Grimwood J."/>
            <person name="Han X."/>
            <person name="Sun S."/>
            <person name="Hou Z."/>
            <person name="He W."/>
            <person name="Dai G."/>
            <person name="Sun C."/>
            <person name="Schmutz J."/>
            <person name="Leebens-Mack J.H."/>
            <person name="Li F.W."/>
            <person name="Wang L."/>
        </authorList>
    </citation>
    <scope>NUCLEOTIDE SEQUENCE [LARGE SCALE GENOMIC DNA]</scope>
    <source>
        <strain evidence="2">cv. PW_Plant_1</strain>
    </source>
</reference>
<proteinExistence type="predicted"/>